<sequence>MAVFVEGTSPEEAAALLGPLHPTGEHSNLEMAELDPGEVFVGTKGAWTQLWGGALSVPDGVTPHTRVLETVFGSTASVWGFTLHDGEHVRRWMSIEGAVSQDEGTPLAIESRYRMPDWGVDEDFIFAVIRDVTGIEFDPGMVLEIYREGAEHRTHGRGWFRRR</sequence>
<keyword evidence="2" id="KW-1185">Reference proteome</keyword>
<dbReference type="EMBL" id="UESZ01000001">
    <property type="protein sequence ID" value="SSA35944.1"/>
    <property type="molecule type" value="Genomic_DNA"/>
</dbReference>
<accession>A0A2Y8ZV66</accession>
<proteinExistence type="predicted"/>
<organism evidence="1 2">
    <name type="scientific">Branchiibius hedensis</name>
    <dbReference type="NCBI Taxonomy" id="672460"/>
    <lineage>
        <taxon>Bacteria</taxon>
        <taxon>Bacillati</taxon>
        <taxon>Actinomycetota</taxon>
        <taxon>Actinomycetes</taxon>
        <taxon>Micrococcales</taxon>
        <taxon>Dermacoccaceae</taxon>
        <taxon>Branchiibius</taxon>
    </lineage>
</organism>
<gene>
    <name evidence="1" type="ORF">SAMN04489750_3323</name>
</gene>
<name>A0A2Y8ZV66_9MICO</name>
<protein>
    <submittedName>
        <fullName evidence="1">Uncharacterized protein</fullName>
    </submittedName>
</protein>
<evidence type="ECO:0000313" key="2">
    <source>
        <dbReference type="Proteomes" id="UP000250028"/>
    </source>
</evidence>
<dbReference type="AlphaFoldDB" id="A0A2Y8ZV66"/>
<reference evidence="2" key="1">
    <citation type="submission" date="2016-10" db="EMBL/GenBank/DDBJ databases">
        <authorList>
            <person name="Varghese N."/>
            <person name="Submissions S."/>
        </authorList>
    </citation>
    <scope>NUCLEOTIDE SEQUENCE [LARGE SCALE GENOMIC DNA]</scope>
    <source>
        <strain evidence="2">DSM 22951</strain>
    </source>
</reference>
<evidence type="ECO:0000313" key="1">
    <source>
        <dbReference type="EMBL" id="SSA35944.1"/>
    </source>
</evidence>
<dbReference type="Proteomes" id="UP000250028">
    <property type="component" value="Unassembled WGS sequence"/>
</dbReference>